<organism evidence="1 2">
    <name type="scientific">Rhizobium alvei</name>
    <dbReference type="NCBI Taxonomy" id="1132659"/>
    <lineage>
        <taxon>Bacteria</taxon>
        <taxon>Pseudomonadati</taxon>
        <taxon>Pseudomonadota</taxon>
        <taxon>Alphaproteobacteria</taxon>
        <taxon>Hyphomicrobiales</taxon>
        <taxon>Rhizobiaceae</taxon>
        <taxon>Rhizobium/Agrobacterium group</taxon>
        <taxon>Rhizobium</taxon>
    </lineage>
</organism>
<keyword evidence="2" id="KW-1185">Reference proteome</keyword>
<name>A0ABT8YS79_9HYPH</name>
<proteinExistence type="predicted"/>
<protein>
    <submittedName>
        <fullName evidence="1">Uncharacterized protein</fullName>
    </submittedName>
</protein>
<dbReference type="Proteomes" id="UP001174932">
    <property type="component" value="Unassembled WGS sequence"/>
</dbReference>
<evidence type="ECO:0000313" key="1">
    <source>
        <dbReference type="EMBL" id="MDO6966521.1"/>
    </source>
</evidence>
<dbReference type="RefSeq" id="WP_304378450.1">
    <property type="nucleotide sequence ID" value="NZ_JAUOZU010000018.1"/>
</dbReference>
<reference evidence="1" key="1">
    <citation type="journal article" date="2015" name="Int. J. Syst. Evol. Microbiol.">
        <title>Rhizobium alvei sp. nov., isolated from a freshwater river.</title>
        <authorList>
            <person name="Sheu S.Y."/>
            <person name="Huang H.W."/>
            <person name="Young C.C."/>
            <person name="Chen W.M."/>
        </authorList>
    </citation>
    <scope>NUCLEOTIDE SEQUENCE</scope>
    <source>
        <strain evidence="1">TNR-22</strain>
    </source>
</reference>
<reference evidence="1" key="2">
    <citation type="submission" date="2023-07" db="EMBL/GenBank/DDBJ databases">
        <authorList>
            <person name="Shen H."/>
        </authorList>
    </citation>
    <scope>NUCLEOTIDE SEQUENCE</scope>
    <source>
        <strain evidence="1">TNR-22</strain>
    </source>
</reference>
<accession>A0ABT8YS79</accession>
<comment type="caution">
    <text evidence="1">The sequence shown here is derived from an EMBL/GenBank/DDBJ whole genome shotgun (WGS) entry which is preliminary data.</text>
</comment>
<evidence type="ECO:0000313" key="2">
    <source>
        <dbReference type="Proteomes" id="UP001174932"/>
    </source>
</evidence>
<dbReference type="EMBL" id="JAUOZU010000018">
    <property type="protein sequence ID" value="MDO6966521.1"/>
    <property type="molecule type" value="Genomic_DNA"/>
</dbReference>
<sequence length="101" mass="11354">MPSDQAIPGAVDPEEVANWRLILTPAGEEWSGRARYAAAMFFNRRGEMPLDVLEIYRICSRIDNEDAIDALRAYRMGAAWIERVERMRLVLVAQPDGSSGT</sequence>
<gene>
    <name evidence="1" type="ORF">Q4481_21410</name>
</gene>